<sequence>MTSNPQGRKAIRFAFLSTGLLSIALWMTIRDQAFATGGMWPWVVTVALLGWGLFGIFYTLKKQPDETE</sequence>
<feature type="transmembrane region" description="Helical" evidence="1">
    <location>
        <begin position="12"/>
        <end position="29"/>
    </location>
</feature>
<reference evidence="2" key="1">
    <citation type="submission" date="2020-05" db="EMBL/GenBank/DDBJ databases">
        <authorList>
            <person name="Chiriac C."/>
            <person name="Salcher M."/>
            <person name="Ghai R."/>
            <person name="Kavagutti S V."/>
        </authorList>
    </citation>
    <scope>NUCLEOTIDE SEQUENCE</scope>
</reference>
<evidence type="ECO:0000256" key="1">
    <source>
        <dbReference type="SAM" id="Phobius"/>
    </source>
</evidence>
<dbReference type="EMBL" id="CAEZTM010000005">
    <property type="protein sequence ID" value="CAB4562703.1"/>
    <property type="molecule type" value="Genomic_DNA"/>
</dbReference>
<gene>
    <name evidence="2" type="ORF">UFOPK1684_00210</name>
</gene>
<keyword evidence="1" id="KW-1133">Transmembrane helix</keyword>
<feature type="transmembrane region" description="Helical" evidence="1">
    <location>
        <begin position="41"/>
        <end position="60"/>
    </location>
</feature>
<keyword evidence="1" id="KW-0472">Membrane</keyword>
<keyword evidence="1" id="KW-0812">Transmembrane</keyword>
<proteinExistence type="predicted"/>
<evidence type="ECO:0000313" key="2">
    <source>
        <dbReference type="EMBL" id="CAB4562703.1"/>
    </source>
</evidence>
<dbReference type="AlphaFoldDB" id="A0A6J6DKV0"/>
<protein>
    <submittedName>
        <fullName evidence="2">Unannotated protein</fullName>
    </submittedName>
</protein>
<accession>A0A6J6DKV0</accession>
<name>A0A6J6DKV0_9ZZZZ</name>
<organism evidence="2">
    <name type="scientific">freshwater metagenome</name>
    <dbReference type="NCBI Taxonomy" id="449393"/>
    <lineage>
        <taxon>unclassified sequences</taxon>
        <taxon>metagenomes</taxon>
        <taxon>ecological metagenomes</taxon>
    </lineage>
</organism>